<dbReference type="PANTHER" id="PTHR34220">
    <property type="entry name" value="SENSOR HISTIDINE KINASE YPDA"/>
    <property type="match status" value="1"/>
</dbReference>
<protein>
    <recommendedName>
        <fullName evidence="2">Signal transduction histidine kinase internal region domain-containing protein</fullName>
    </recommendedName>
</protein>
<sequence length="432" mass="51027">MANSLLRYCTFNKQFSLMSSHDLIFSNRPAYRISRHVMFWVFWLVFGYSITWLPNNSKEFMPFFSNWNYHELLQRIYKQQGGWLNSFYNPFRNYWWKYFLGHIVFTYTILYLVLPGYFSGKMNKIFLTIITLLLLAIYITWHYITTSINFADMVEQGFPEKKQGIIVFRPIMPDHWYILATIAKSTLFELPIVAGLAITIKLLKRWWLQQKEAEELARGKARAELQLLKAQIHPHFLFNTLNNIYFFTLSASKQAPEMIKKLSDMLRYMLNECDRPAVPLEKELKLIQDYMALEKIRYGEQMNMTIELKGNYHNKMVTPLLLIPFIENSFKHGASKMLTHPYVKLSISIEDNHLLFLLTNNKPDMATPVSRNGSIGLKNVRKRLQLLYPGTHELNIVNEPESFIVFLKIQLQEAKPITTTEEEIQVQKYELV</sequence>
<dbReference type="PANTHER" id="PTHR34220:SF7">
    <property type="entry name" value="SENSOR HISTIDINE KINASE YPDA"/>
    <property type="match status" value="1"/>
</dbReference>
<name>A0A5J5IIH2_9BACT</name>
<feature type="transmembrane region" description="Helical" evidence="1">
    <location>
        <begin position="176"/>
        <end position="200"/>
    </location>
</feature>
<keyword evidence="1" id="KW-0812">Transmembrane</keyword>
<feature type="transmembrane region" description="Helical" evidence="1">
    <location>
        <begin position="37"/>
        <end position="54"/>
    </location>
</feature>
<organism evidence="3 4">
    <name type="scientific">Ginsengibacter hankyongi</name>
    <dbReference type="NCBI Taxonomy" id="2607284"/>
    <lineage>
        <taxon>Bacteria</taxon>
        <taxon>Pseudomonadati</taxon>
        <taxon>Bacteroidota</taxon>
        <taxon>Chitinophagia</taxon>
        <taxon>Chitinophagales</taxon>
        <taxon>Chitinophagaceae</taxon>
        <taxon>Ginsengibacter</taxon>
    </lineage>
</organism>
<dbReference type="GO" id="GO:0016020">
    <property type="term" value="C:membrane"/>
    <property type="evidence" value="ECO:0007669"/>
    <property type="project" value="InterPro"/>
</dbReference>
<dbReference type="AlphaFoldDB" id="A0A5J5IIH2"/>
<dbReference type="GO" id="GO:0000155">
    <property type="term" value="F:phosphorelay sensor kinase activity"/>
    <property type="evidence" value="ECO:0007669"/>
    <property type="project" value="InterPro"/>
</dbReference>
<comment type="caution">
    <text evidence="3">The sequence shown here is derived from an EMBL/GenBank/DDBJ whole genome shotgun (WGS) entry which is preliminary data.</text>
</comment>
<gene>
    <name evidence="3" type="ORF">FW778_02045</name>
</gene>
<accession>A0A5J5IIH2</accession>
<feature type="domain" description="Signal transduction histidine kinase internal region" evidence="2">
    <location>
        <begin position="223"/>
        <end position="301"/>
    </location>
</feature>
<feature type="transmembrane region" description="Helical" evidence="1">
    <location>
        <begin position="94"/>
        <end position="113"/>
    </location>
</feature>
<dbReference type="Gene3D" id="3.30.565.10">
    <property type="entry name" value="Histidine kinase-like ATPase, C-terminal domain"/>
    <property type="match status" value="1"/>
</dbReference>
<dbReference type="EMBL" id="VYQF01000001">
    <property type="protein sequence ID" value="KAA9040845.1"/>
    <property type="molecule type" value="Genomic_DNA"/>
</dbReference>
<evidence type="ECO:0000313" key="4">
    <source>
        <dbReference type="Proteomes" id="UP000326903"/>
    </source>
</evidence>
<reference evidence="3 4" key="1">
    <citation type="submission" date="2019-09" db="EMBL/GenBank/DDBJ databases">
        <title>Draft genome sequence of Ginsengibacter sp. BR5-29.</title>
        <authorList>
            <person name="Im W.-T."/>
        </authorList>
    </citation>
    <scope>NUCLEOTIDE SEQUENCE [LARGE SCALE GENOMIC DNA]</scope>
    <source>
        <strain evidence="3 4">BR5-29</strain>
    </source>
</reference>
<keyword evidence="4" id="KW-1185">Reference proteome</keyword>
<dbReference type="InterPro" id="IPR010559">
    <property type="entry name" value="Sig_transdc_His_kin_internal"/>
</dbReference>
<dbReference type="Proteomes" id="UP000326903">
    <property type="component" value="Unassembled WGS sequence"/>
</dbReference>
<keyword evidence="1" id="KW-1133">Transmembrane helix</keyword>
<feature type="transmembrane region" description="Helical" evidence="1">
    <location>
        <begin position="125"/>
        <end position="144"/>
    </location>
</feature>
<proteinExistence type="predicted"/>
<keyword evidence="1" id="KW-0472">Membrane</keyword>
<dbReference type="Pfam" id="PF06580">
    <property type="entry name" value="His_kinase"/>
    <property type="match status" value="1"/>
</dbReference>
<evidence type="ECO:0000256" key="1">
    <source>
        <dbReference type="SAM" id="Phobius"/>
    </source>
</evidence>
<evidence type="ECO:0000313" key="3">
    <source>
        <dbReference type="EMBL" id="KAA9040845.1"/>
    </source>
</evidence>
<dbReference type="InterPro" id="IPR050640">
    <property type="entry name" value="Bact_2-comp_sensor_kinase"/>
</dbReference>
<evidence type="ECO:0000259" key="2">
    <source>
        <dbReference type="Pfam" id="PF06580"/>
    </source>
</evidence>
<dbReference type="InterPro" id="IPR036890">
    <property type="entry name" value="HATPase_C_sf"/>
</dbReference>